<evidence type="ECO:0000256" key="4">
    <source>
        <dbReference type="ARBA" id="ARBA00023163"/>
    </source>
</evidence>
<dbReference type="RefSeq" id="WP_307332247.1">
    <property type="nucleotide sequence ID" value="NZ_JAUSUG010000036.1"/>
</dbReference>
<gene>
    <name evidence="8" type="ORF">J2S74_005320</name>
</gene>
<dbReference type="Gene3D" id="1.10.10.10">
    <property type="entry name" value="Winged helix-like DNA-binding domain superfamily/Winged helix DNA-binding domain"/>
    <property type="match status" value="1"/>
</dbReference>
<dbReference type="InterPro" id="IPR036388">
    <property type="entry name" value="WH-like_DNA-bd_sf"/>
</dbReference>
<dbReference type="EMBL" id="JAUSUG010000036">
    <property type="protein sequence ID" value="MDQ0257857.1"/>
    <property type="molecule type" value="Genomic_DNA"/>
</dbReference>
<proteinExistence type="inferred from homology"/>
<comment type="subunit">
    <text evidence="1">Homodimer.</text>
</comment>
<dbReference type="PANTHER" id="PTHR43864:SF2">
    <property type="entry name" value="PUR OPERON REPRESSOR"/>
    <property type="match status" value="1"/>
</dbReference>
<comment type="similarity">
    <text evidence="5">Belongs to the purine/pyrimidine phosphoribosyltransferase family. PurR subfamily.</text>
</comment>
<dbReference type="Pfam" id="PF00156">
    <property type="entry name" value="Pribosyltran"/>
    <property type="match status" value="1"/>
</dbReference>
<keyword evidence="4" id="KW-0804">Transcription</keyword>
<dbReference type="CDD" id="cd06223">
    <property type="entry name" value="PRTases_typeI"/>
    <property type="match status" value="1"/>
</dbReference>
<dbReference type="PANTHER" id="PTHR43864">
    <property type="entry name" value="HYPOXANTHINE/GUANINE PHOSPHORIBOSYLTRANSFERASE"/>
    <property type="match status" value="1"/>
</dbReference>
<evidence type="ECO:0000256" key="1">
    <source>
        <dbReference type="ARBA" id="ARBA00011738"/>
    </source>
</evidence>
<dbReference type="NCBIfam" id="TIGR01743">
    <property type="entry name" value="purR_Bsub"/>
    <property type="match status" value="1"/>
</dbReference>
<dbReference type="SUPFAM" id="SSF53271">
    <property type="entry name" value="PRTase-like"/>
    <property type="match status" value="1"/>
</dbReference>
<evidence type="ECO:0000259" key="7">
    <source>
        <dbReference type="Pfam" id="PF09182"/>
    </source>
</evidence>
<evidence type="ECO:0000256" key="3">
    <source>
        <dbReference type="ARBA" id="ARBA00023125"/>
    </source>
</evidence>
<dbReference type="Pfam" id="PF09182">
    <property type="entry name" value="PuR_N"/>
    <property type="match status" value="1"/>
</dbReference>
<reference evidence="8 9" key="1">
    <citation type="submission" date="2023-07" db="EMBL/GenBank/DDBJ databases">
        <title>Genomic Encyclopedia of Type Strains, Phase IV (KMG-IV): sequencing the most valuable type-strain genomes for metagenomic binning, comparative biology and taxonomic classification.</title>
        <authorList>
            <person name="Goeker M."/>
        </authorList>
    </citation>
    <scope>NUCLEOTIDE SEQUENCE [LARGE SCALE GENOMIC DNA]</scope>
    <source>
        <strain evidence="8 9">DSM 9768</strain>
    </source>
</reference>
<organism evidence="8 9">
    <name type="scientific">Evansella vedderi</name>
    <dbReference type="NCBI Taxonomy" id="38282"/>
    <lineage>
        <taxon>Bacteria</taxon>
        <taxon>Bacillati</taxon>
        <taxon>Bacillota</taxon>
        <taxon>Bacilli</taxon>
        <taxon>Bacillales</taxon>
        <taxon>Bacillaceae</taxon>
        <taxon>Evansella</taxon>
    </lineage>
</organism>
<dbReference type="SUPFAM" id="SSF46785">
    <property type="entry name" value="Winged helix' DNA-binding domain"/>
    <property type="match status" value="1"/>
</dbReference>
<dbReference type="InterPro" id="IPR050118">
    <property type="entry name" value="Pur/Pyrimidine_PRTase"/>
</dbReference>
<keyword evidence="3" id="KW-0238">DNA-binding</keyword>
<comment type="caution">
    <text evidence="8">The sequence shown here is derived from an EMBL/GenBank/DDBJ whole genome shotgun (WGS) entry which is preliminary data.</text>
</comment>
<evidence type="ECO:0000259" key="6">
    <source>
        <dbReference type="Pfam" id="PF00156"/>
    </source>
</evidence>
<dbReference type="Gene3D" id="3.40.50.2020">
    <property type="match status" value="1"/>
</dbReference>
<dbReference type="Proteomes" id="UP001230005">
    <property type="component" value="Unassembled WGS sequence"/>
</dbReference>
<evidence type="ECO:0000313" key="9">
    <source>
        <dbReference type="Proteomes" id="UP001230005"/>
    </source>
</evidence>
<keyword evidence="9" id="KW-1185">Reference proteome</keyword>
<accession>A0ABU0A2Z5</accession>
<feature type="domain" description="Phosphoribosyltransferase" evidence="6">
    <location>
        <begin position="117"/>
        <end position="256"/>
    </location>
</feature>
<dbReference type="InterPro" id="IPR000836">
    <property type="entry name" value="PRTase_dom"/>
</dbReference>
<evidence type="ECO:0000256" key="5">
    <source>
        <dbReference type="ARBA" id="ARBA00049656"/>
    </source>
</evidence>
<feature type="domain" description="Bacterial purine repressor N-terminal" evidence="7">
    <location>
        <begin position="4"/>
        <end position="73"/>
    </location>
</feature>
<dbReference type="InterPro" id="IPR015265">
    <property type="entry name" value="PuR_N"/>
</dbReference>
<sequence length="280" mass="31027">MKFRRSGRLVDMTNYFLSHPHKQIPLTFFSEAYKSAKSSISEDIAIIKEVFEEKRIGTIGTTAGATGGVTFVPTVGRSKTEELIDQLCEELEDSERLLPGGYLYMMDVIGDPLLTLELGRVFASAFRKANVDAVMTMATKGIPLAYAVAGHLNVPVSIVRHEHRITEGSIVSINYVSGSQKRIQTMSLARRSLKPNSNVLIIDDFMKAGGTIRGMMDLVTEFQSTIAGIGVLTEAVHSEEKLVDKYVSLTKLTEVDIKTKKIKVERGNLFDIPFSYEDIK</sequence>
<dbReference type="InterPro" id="IPR010078">
    <property type="entry name" value="PurR_Bsub"/>
</dbReference>
<evidence type="ECO:0000313" key="8">
    <source>
        <dbReference type="EMBL" id="MDQ0257857.1"/>
    </source>
</evidence>
<keyword evidence="2" id="KW-0805">Transcription regulation</keyword>
<name>A0ABU0A2Z5_9BACI</name>
<dbReference type="InterPro" id="IPR036390">
    <property type="entry name" value="WH_DNA-bd_sf"/>
</dbReference>
<evidence type="ECO:0000256" key="2">
    <source>
        <dbReference type="ARBA" id="ARBA00023015"/>
    </source>
</evidence>
<protein>
    <submittedName>
        <fullName evidence="8">Purine operon repressor</fullName>
    </submittedName>
</protein>
<dbReference type="InterPro" id="IPR029057">
    <property type="entry name" value="PRTase-like"/>
</dbReference>